<protein>
    <recommendedName>
        <fullName evidence="10">Inositol-1-monophosphatase</fullName>
        <ecNumber evidence="10">3.1.3.25</ecNumber>
    </recommendedName>
</protein>
<keyword evidence="12" id="KW-1185">Reference proteome</keyword>
<keyword evidence="8 9" id="KW-0460">Magnesium</keyword>
<dbReference type="FunFam" id="3.40.190.80:FF:000002">
    <property type="entry name" value="Inositol-1-monophosphatase"/>
    <property type="match status" value="1"/>
</dbReference>
<dbReference type="eggNOG" id="KOG2951">
    <property type="taxonomic scope" value="Eukaryota"/>
</dbReference>
<dbReference type="KEGG" id="csl:COCSUDRAFT_47143"/>
<dbReference type="PROSITE" id="PS00630">
    <property type="entry name" value="IMP_2"/>
    <property type="match status" value="1"/>
</dbReference>
<feature type="binding site" evidence="9">
    <location>
        <position position="66"/>
    </location>
    <ligand>
        <name>Mg(2+)</name>
        <dbReference type="ChEBI" id="CHEBI:18420"/>
        <label>1</label>
        <note>catalytic</note>
    </ligand>
</feature>
<evidence type="ECO:0000256" key="6">
    <source>
        <dbReference type="ARBA" id="ARBA00022723"/>
    </source>
</evidence>
<organism evidence="11 12">
    <name type="scientific">Coccomyxa subellipsoidea (strain C-169)</name>
    <name type="common">Green microalga</name>
    <dbReference type="NCBI Taxonomy" id="574566"/>
    <lineage>
        <taxon>Eukaryota</taxon>
        <taxon>Viridiplantae</taxon>
        <taxon>Chlorophyta</taxon>
        <taxon>core chlorophytes</taxon>
        <taxon>Trebouxiophyceae</taxon>
        <taxon>Trebouxiophyceae incertae sedis</taxon>
        <taxon>Coccomyxaceae</taxon>
        <taxon>Coccomyxa</taxon>
        <taxon>Coccomyxa subellipsoidea</taxon>
    </lineage>
</organism>
<dbReference type="RefSeq" id="XP_005648655.1">
    <property type="nucleotide sequence ID" value="XM_005648598.1"/>
</dbReference>
<accession>I0Z0E2</accession>
<evidence type="ECO:0000256" key="9">
    <source>
        <dbReference type="PIRSR" id="PIRSR600760-2"/>
    </source>
</evidence>
<dbReference type="GO" id="GO:0008934">
    <property type="term" value="F:inositol monophosphate 1-phosphatase activity"/>
    <property type="evidence" value="ECO:0007669"/>
    <property type="project" value="InterPro"/>
</dbReference>
<dbReference type="InterPro" id="IPR020583">
    <property type="entry name" value="Inositol_monoP_metal-BS"/>
</dbReference>
<dbReference type="OrthoDB" id="10254945at2759"/>
<feature type="binding site" evidence="9">
    <location>
        <position position="90"/>
    </location>
    <ligand>
        <name>Mg(2+)</name>
        <dbReference type="ChEBI" id="CHEBI:18420"/>
        <label>2</label>
    </ligand>
</feature>
<evidence type="ECO:0000256" key="5">
    <source>
        <dbReference type="ARBA" id="ARBA00022671"/>
    </source>
</evidence>
<dbReference type="PANTHER" id="PTHR20854">
    <property type="entry name" value="INOSITOL MONOPHOSPHATASE"/>
    <property type="match status" value="1"/>
</dbReference>
<dbReference type="GO" id="GO:0006021">
    <property type="term" value="P:inositol biosynthetic process"/>
    <property type="evidence" value="ECO:0007669"/>
    <property type="project" value="UniProtKB-UniPathway"/>
</dbReference>
<proteinExistence type="inferred from homology"/>
<comment type="caution">
    <text evidence="11">The sequence shown here is derived from an EMBL/GenBank/DDBJ whole genome shotgun (WGS) entry which is preliminary data.</text>
</comment>
<evidence type="ECO:0000313" key="11">
    <source>
        <dbReference type="EMBL" id="EIE24111.1"/>
    </source>
</evidence>
<dbReference type="PRINTS" id="PR00377">
    <property type="entry name" value="IMPHPHTASES"/>
</dbReference>
<comment type="similarity">
    <text evidence="4 10">Belongs to the inositol monophosphatase superfamily.</text>
</comment>
<name>I0Z0E2_COCSC</name>
<evidence type="ECO:0000256" key="7">
    <source>
        <dbReference type="ARBA" id="ARBA00022801"/>
    </source>
</evidence>
<dbReference type="InterPro" id="IPR020550">
    <property type="entry name" value="Inositol_monophosphatase_CS"/>
</dbReference>
<evidence type="ECO:0000256" key="10">
    <source>
        <dbReference type="RuleBase" id="RU364068"/>
    </source>
</evidence>
<dbReference type="InterPro" id="IPR033942">
    <property type="entry name" value="IMPase"/>
</dbReference>
<evidence type="ECO:0000256" key="4">
    <source>
        <dbReference type="ARBA" id="ARBA00009759"/>
    </source>
</evidence>
<gene>
    <name evidence="11" type="ORF">COCSUDRAFT_47143</name>
</gene>
<keyword evidence="6 9" id="KW-0479">Metal-binding</keyword>
<evidence type="ECO:0000256" key="2">
    <source>
        <dbReference type="ARBA" id="ARBA00001946"/>
    </source>
</evidence>
<dbReference type="SUPFAM" id="SSF56655">
    <property type="entry name" value="Carbohydrate phosphatase"/>
    <property type="match status" value="1"/>
</dbReference>
<dbReference type="PANTHER" id="PTHR20854:SF4">
    <property type="entry name" value="INOSITOL-1-MONOPHOSPHATASE-RELATED"/>
    <property type="match status" value="1"/>
</dbReference>
<dbReference type="Pfam" id="PF00459">
    <property type="entry name" value="Inositol_P"/>
    <property type="match status" value="1"/>
</dbReference>
<comment type="pathway">
    <text evidence="3 10">Polyol metabolism; myo-inositol biosynthesis; myo-inositol from D-glucose 6-phosphate: step 2/2.</text>
</comment>
<dbReference type="GeneID" id="17042109"/>
<evidence type="ECO:0000313" key="12">
    <source>
        <dbReference type="Proteomes" id="UP000007264"/>
    </source>
</evidence>
<dbReference type="AlphaFoldDB" id="I0Z0E2"/>
<evidence type="ECO:0000256" key="3">
    <source>
        <dbReference type="ARBA" id="ARBA00005152"/>
    </source>
</evidence>
<dbReference type="PRINTS" id="PR00378">
    <property type="entry name" value="LIIMPHPHTASE"/>
</dbReference>
<feature type="binding site" evidence="9">
    <location>
        <position position="217"/>
    </location>
    <ligand>
        <name>Mg(2+)</name>
        <dbReference type="ChEBI" id="CHEBI:18420"/>
        <label>1</label>
        <note>catalytic</note>
    </ligand>
</feature>
<dbReference type="GO" id="GO:0046854">
    <property type="term" value="P:phosphatidylinositol phosphate biosynthetic process"/>
    <property type="evidence" value="ECO:0007669"/>
    <property type="project" value="InterPro"/>
</dbReference>
<sequence length="279" mass="29132">MGATEGPGDKPIDNGTRGMEDYLRVALLAAKQAGIVDLVTETDKKCEEIIFSSIRDAFPDHKFIGEEDSAAQGFTADLTDNPTWMVDPVDGTTNFVHRFPFVCVCIGLAIDKKVAVGVVYNPILDELYTAMRGKGAFLNGQPINVSGCTDLGSALIITEIGVTRDDATLDALFGRISAIVKGARSVRCMGSCALDMCSVACGRAEVSYEVGFGGPWDVAAASLIVEEAGGHVADPAGGPFDIMGRRVLAASNAGLVEQVAALIAPLPLGPKEPQPSAVS</sequence>
<comment type="catalytic activity">
    <reaction evidence="1 10">
        <text>a myo-inositol phosphate + H2O = myo-inositol + phosphate</text>
        <dbReference type="Rhea" id="RHEA:24056"/>
        <dbReference type="ChEBI" id="CHEBI:15377"/>
        <dbReference type="ChEBI" id="CHEBI:17268"/>
        <dbReference type="ChEBI" id="CHEBI:43474"/>
        <dbReference type="ChEBI" id="CHEBI:84139"/>
        <dbReference type="EC" id="3.1.3.25"/>
    </reaction>
</comment>
<dbReference type="Gene3D" id="3.30.540.10">
    <property type="entry name" value="Fructose-1,6-Bisphosphatase, subunit A, domain 1"/>
    <property type="match status" value="1"/>
</dbReference>
<dbReference type="STRING" id="574566.I0Z0E2"/>
<dbReference type="CDD" id="cd01639">
    <property type="entry name" value="IMPase"/>
    <property type="match status" value="1"/>
</dbReference>
<dbReference type="InterPro" id="IPR020552">
    <property type="entry name" value="Inositol_monoPase_Li-sen"/>
</dbReference>
<dbReference type="GO" id="GO:0046872">
    <property type="term" value="F:metal ion binding"/>
    <property type="evidence" value="ECO:0007669"/>
    <property type="project" value="UniProtKB-KW"/>
</dbReference>
<keyword evidence="5" id="KW-0452">Lithium</keyword>
<dbReference type="UniPathway" id="UPA00823">
    <property type="reaction ID" value="UER00788"/>
</dbReference>
<keyword evidence="7 10" id="KW-0378">Hydrolase</keyword>
<dbReference type="EC" id="3.1.3.25" evidence="10"/>
<dbReference type="Gene3D" id="3.40.190.80">
    <property type="match status" value="1"/>
</dbReference>
<evidence type="ECO:0000256" key="8">
    <source>
        <dbReference type="ARBA" id="ARBA00022842"/>
    </source>
</evidence>
<dbReference type="Proteomes" id="UP000007264">
    <property type="component" value="Unassembled WGS sequence"/>
</dbReference>
<dbReference type="EMBL" id="AGSI01000006">
    <property type="protein sequence ID" value="EIE24111.1"/>
    <property type="molecule type" value="Genomic_DNA"/>
</dbReference>
<evidence type="ECO:0000256" key="1">
    <source>
        <dbReference type="ARBA" id="ARBA00001033"/>
    </source>
</evidence>
<dbReference type="PROSITE" id="PS00629">
    <property type="entry name" value="IMP_1"/>
    <property type="match status" value="1"/>
</dbReference>
<reference evidence="11 12" key="1">
    <citation type="journal article" date="2012" name="Genome Biol.">
        <title>The genome of the polar eukaryotic microalga coccomyxa subellipsoidea reveals traits of cold adaptation.</title>
        <authorList>
            <person name="Blanc G."/>
            <person name="Agarkova I."/>
            <person name="Grimwood J."/>
            <person name="Kuo A."/>
            <person name="Brueggeman A."/>
            <person name="Dunigan D."/>
            <person name="Gurnon J."/>
            <person name="Ladunga I."/>
            <person name="Lindquist E."/>
            <person name="Lucas S."/>
            <person name="Pangilinan J."/>
            <person name="Proschold T."/>
            <person name="Salamov A."/>
            <person name="Schmutz J."/>
            <person name="Weeks D."/>
            <person name="Yamada T."/>
            <person name="Claverie J.M."/>
            <person name="Grigoriev I."/>
            <person name="Van Etten J."/>
            <person name="Lomsadze A."/>
            <person name="Borodovsky M."/>
        </authorList>
    </citation>
    <scope>NUCLEOTIDE SEQUENCE [LARGE SCALE GENOMIC DNA]</scope>
    <source>
        <strain evidence="11 12">C-169</strain>
    </source>
</reference>
<dbReference type="InterPro" id="IPR000760">
    <property type="entry name" value="Inositol_monophosphatase-like"/>
</dbReference>
<feature type="binding site" evidence="9">
    <location>
        <position position="87"/>
    </location>
    <ligand>
        <name>Mg(2+)</name>
        <dbReference type="ChEBI" id="CHEBI:18420"/>
        <label>1</label>
        <note>catalytic</note>
    </ligand>
</feature>
<dbReference type="FunFam" id="3.30.540.10:FF:000004">
    <property type="entry name" value="Inositol-1-monophosphatase"/>
    <property type="match status" value="1"/>
</dbReference>
<comment type="cofactor">
    <cofactor evidence="2 9 10">
        <name>Mg(2+)</name>
        <dbReference type="ChEBI" id="CHEBI:18420"/>
    </cofactor>
</comment>
<dbReference type="GO" id="GO:0007165">
    <property type="term" value="P:signal transduction"/>
    <property type="evidence" value="ECO:0007669"/>
    <property type="project" value="TreeGrafter"/>
</dbReference>